<name>A0AAW6M831_9BACE</name>
<sequence>MDKLHFHFNASLTSVNLAETKAFVKGAILSMASVKVLYHNLFLIQRFIFMLGNKPDEETNR</sequence>
<organism evidence="1 2">
    <name type="scientific">Bacteroides cellulosilyticus</name>
    <dbReference type="NCBI Taxonomy" id="246787"/>
    <lineage>
        <taxon>Bacteria</taxon>
        <taxon>Pseudomonadati</taxon>
        <taxon>Bacteroidota</taxon>
        <taxon>Bacteroidia</taxon>
        <taxon>Bacteroidales</taxon>
        <taxon>Bacteroidaceae</taxon>
        <taxon>Bacteroides</taxon>
    </lineage>
</organism>
<protein>
    <submittedName>
        <fullName evidence="1">Transposase</fullName>
    </submittedName>
</protein>
<gene>
    <name evidence="1" type="ORF">PZH42_30355</name>
</gene>
<dbReference type="Proteomes" id="UP001221924">
    <property type="component" value="Unassembled WGS sequence"/>
</dbReference>
<dbReference type="AlphaFoldDB" id="A0AAW6M831"/>
<accession>A0AAW6M831</accession>
<feature type="non-terminal residue" evidence="1">
    <location>
        <position position="61"/>
    </location>
</feature>
<evidence type="ECO:0000313" key="1">
    <source>
        <dbReference type="EMBL" id="MDE8698249.1"/>
    </source>
</evidence>
<dbReference type="EMBL" id="JARFID010000935">
    <property type="protein sequence ID" value="MDE8698249.1"/>
    <property type="molecule type" value="Genomic_DNA"/>
</dbReference>
<comment type="caution">
    <text evidence="1">The sequence shown here is derived from an EMBL/GenBank/DDBJ whole genome shotgun (WGS) entry which is preliminary data.</text>
</comment>
<evidence type="ECO:0000313" key="2">
    <source>
        <dbReference type="Proteomes" id="UP001221924"/>
    </source>
</evidence>
<proteinExistence type="predicted"/>
<reference evidence="1" key="1">
    <citation type="submission" date="2023-03" db="EMBL/GenBank/DDBJ databases">
        <title>DFI Biobank Strains.</title>
        <authorList>
            <person name="Mostad J."/>
            <person name="Paddock L."/>
            <person name="Medina S."/>
            <person name="Waligurski E."/>
            <person name="Barat B."/>
            <person name="Smith R."/>
            <person name="Burgo V."/>
            <person name="Metcalfe C."/>
            <person name="Woodson C."/>
            <person name="Sundararajan A."/>
            <person name="Ramaswamy R."/>
            <person name="Lin H."/>
            <person name="Pamer E.G."/>
        </authorList>
    </citation>
    <scope>NUCLEOTIDE SEQUENCE</scope>
    <source>
        <strain evidence="1">DFI.9.5</strain>
    </source>
</reference>